<name>A0AAV2CGL6_9ROSI</name>
<dbReference type="EMBL" id="OZ034813">
    <property type="protein sequence ID" value="CAL1355663.1"/>
    <property type="molecule type" value="Genomic_DNA"/>
</dbReference>
<protein>
    <submittedName>
        <fullName evidence="4">Uncharacterized protein</fullName>
    </submittedName>
</protein>
<gene>
    <name evidence="4" type="ORF">LTRI10_LOCUS3410</name>
</gene>
<comment type="similarity">
    <text evidence="2">Belongs to the peptidase S8 family.</text>
</comment>
<dbReference type="Gene3D" id="3.40.50.200">
    <property type="entry name" value="Peptidase S8/S53 domain"/>
    <property type="match status" value="1"/>
</dbReference>
<dbReference type="GO" id="GO:0004252">
    <property type="term" value="F:serine-type endopeptidase activity"/>
    <property type="evidence" value="ECO:0007669"/>
    <property type="project" value="InterPro"/>
</dbReference>
<dbReference type="GO" id="GO:0006508">
    <property type="term" value="P:proteolysis"/>
    <property type="evidence" value="ECO:0007669"/>
    <property type="project" value="InterPro"/>
</dbReference>
<comment type="subcellular location">
    <subcellularLocation>
        <location evidence="1">Secreted</location>
    </subcellularLocation>
</comment>
<reference evidence="4 5" key="1">
    <citation type="submission" date="2024-04" db="EMBL/GenBank/DDBJ databases">
        <authorList>
            <person name="Fracassetti M."/>
        </authorList>
    </citation>
    <scope>NUCLEOTIDE SEQUENCE [LARGE SCALE GENOMIC DNA]</scope>
</reference>
<evidence type="ECO:0000256" key="2">
    <source>
        <dbReference type="ARBA" id="ARBA00011073"/>
    </source>
</evidence>
<dbReference type="AlphaFoldDB" id="A0AAV2CGL6"/>
<dbReference type="Proteomes" id="UP001497516">
    <property type="component" value="Chromosome 1"/>
</dbReference>
<keyword evidence="3" id="KW-0732">Signal</keyword>
<evidence type="ECO:0000256" key="1">
    <source>
        <dbReference type="ARBA" id="ARBA00004613"/>
    </source>
</evidence>
<dbReference type="GO" id="GO:0005576">
    <property type="term" value="C:extracellular region"/>
    <property type="evidence" value="ECO:0007669"/>
    <property type="project" value="UniProtKB-SubCell"/>
</dbReference>
<dbReference type="InterPro" id="IPR045051">
    <property type="entry name" value="SBT"/>
</dbReference>
<accession>A0AAV2CGL6</accession>
<dbReference type="PANTHER" id="PTHR10795">
    <property type="entry name" value="PROPROTEIN CONVERTASE SUBTILISIN/KEXIN"/>
    <property type="match status" value="1"/>
</dbReference>
<evidence type="ECO:0000313" key="5">
    <source>
        <dbReference type="Proteomes" id="UP001497516"/>
    </source>
</evidence>
<evidence type="ECO:0000256" key="3">
    <source>
        <dbReference type="ARBA" id="ARBA00022729"/>
    </source>
</evidence>
<keyword evidence="5" id="KW-1185">Reference proteome</keyword>
<sequence>MITHVITYSTVSNVSGVAANVRFVIPFLSDAGVKSAIMTTVVSTNNLETPIAPDQGDSTTPYDVGAVILQPTRALRPGLIYETTGEEFLHFLCCHRYNTTTVKSISRTAARSFRCPAGGANHDHISSLNYHSISVRLSQMRGGGPSPGA</sequence>
<evidence type="ECO:0000313" key="4">
    <source>
        <dbReference type="EMBL" id="CAL1355663.1"/>
    </source>
</evidence>
<proteinExistence type="inferred from homology"/>
<dbReference type="InterPro" id="IPR036852">
    <property type="entry name" value="Peptidase_S8/S53_dom_sf"/>
</dbReference>
<organism evidence="4 5">
    <name type="scientific">Linum trigynum</name>
    <dbReference type="NCBI Taxonomy" id="586398"/>
    <lineage>
        <taxon>Eukaryota</taxon>
        <taxon>Viridiplantae</taxon>
        <taxon>Streptophyta</taxon>
        <taxon>Embryophyta</taxon>
        <taxon>Tracheophyta</taxon>
        <taxon>Spermatophyta</taxon>
        <taxon>Magnoliopsida</taxon>
        <taxon>eudicotyledons</taxon>
        <taxon>Gunneridae</taxon>
        <taxon>Pentapetalae</taxon>
        <taxon>rosids</taxon>
        <taxon>fabids</taxon>
        <taxon>Malpighiales</taxon>
        <taxon>Linaceae</taxon>
        <taxon>Linum</taxon>
    </lineage>
</organism>